<dbReference type="EMBL" id="CAKOFQ010007004">
    <property type="protein sequence ID" value="CAH1986663.1"/>
    <property type="molecule type" value="Genomic_DNA"/>
</dbReference>
<organism evidence="1 2">
    <name type="scientific">Acanthoscelides obtectus</name>
    <name type="common">Bean weevil</name>
    <name type="synonym">Bruchus obtectus</name>
    <dbReference type="NCBI Taxonomy" id="200917"/>
    <lineage>
        <taxon>Eukaryota</taxon>
        <taxon>Metazoa</taxon>
        <taxon>Ecdysozoa</taxon>
        <taxon>Arthropoda</taxon>
        <taxon>Hexapoda</taxon>
        <taxon>Insecta</taxon>
        <taxon>Pterygota</taxon>
        <taxon>Neoptera</taxon>
        <taxon>Endopterygota</taxon>
        <taxon>Coleoptera</taxon>
        <taxon>Polyphaga</taxon>
        <taxon>Cucujiformia</taxon>
        <taxon>Chrysomeloidea</taxon>
        <taxon>Chrysomelidae</taxon>
        <taxon>Bruchinae</taxon>
        <taxon>Bruchini</taxon>
        <taxon>Acanthoscelides</taxon>
    </lineage>
</organism>
<comment type="caution">
    <text evidence="1">The sequence shown here is derived from an EMBL/GenBank/DDBJ whole genome shotgun (WGS) entry which is preliminary data.</text>
</comment>
<sequence length="72" mass="8225">MKLEKEFIERELADDRVVDEFVINLNQTDSDSDFLKDVDSEGEEEDSRILGVESVGDSIVCETNSHKTYINL</sequence>
<name>A0A9P0L300_ACAOB</name>
<evidence type="ECO:0000313" key="1">
    <source>
        <dbReference type="EMBL" id="CAH1986663.1"/>
    </source>
</evidence>
<reference evidence="1" key="1">
    <citation type="submission" date="2022-03" db="EMBL/GenBank/DDBJ databases">
        <authorList>
            <person name="Sayadi A."/>
        </authorList>
    </citation>
    <scope>NUCLEOTIDE SEQUENCE</scope>
</reference>
<gene>
    <name evidence="1" type="ORF">ACAOBT_LOCUS17380</name>
</gene>
<protein>
    <submittedName>
        <fullName evidence="1">Uncharacterized protein</fullName>
    </submittedName>
</protein>
<dbReference type="AlphaFoldDB" id="A0A9P0L300"/>
<accession>A0A9P0L300</accession>
<proteinExistence type="predicted"/>
<keyword evidence="2" id="KW-1185">Reference proteome</keyword>
<evidence type="ECO:0000313" key="2">
    <source>
        <dbReference type="Proteomes" id="UP001152888"/>
    </source>
</evidence>
<dbReference type="Proteomes" id="UP001152888">
    <property type="component" value="Unassembled WGS sequence"/>
</dbReference>